<dbReference type="InterPro" id="IPR051783">
    <property type="entry name" value="NAD(P)-dependent_oxidoreduct"/>
</dbReference>
<dbReference type="GO" id="GO:0004029">
    <property type="term" value="F:aldehyde dehydrogenase (NAD+) activity"/>
    <property type="evidence" value="ECO:0007669"/>
    <property type="project" value="TreeGrafter"/>
</dbReference>
<dbReference type="PANTHER" id="PTHR48079">
    <property type="entry name" value="PROTEIN YEEZ"/>
    <property type="match status" value="1"/>
</dbReference>
<dbReference type="SUPFAM" id="SSF51735">
    <property type="entry name" value="NAD(P)-binding Rossmann-fold domains"/>
    <property type="match status" value="1"/>
</dbReference>
<dbReference type="Gene3D" id="3.40.50.720">
    <property type="entry name" value="NAD(P)-binding Rossmann-like Domain"/>
    <property type="match status" value="1"/>
</dbReference>
<dbReference type="RefSeq" id="WP_179648479.1">
    <property type="nucleotide sequence ID" value="NZ_JACBZM010000001.1"/>
</dbReference>
<evidence type="ECO:0000259" key="1">
    <source>
        <dbReference type="Pfam" id="PF01370"/>
    </source>
</evidence>
<evidence type="ECO:0000313" key="3">
    <source>
        <dbReference type="Proteomes" id="UP000562045"/>
    </source>
</evidence>
<organism evidence="2 3">
    <name type="scientific">Nocardioides aromaticivorans</name>
    <dbReference type="NCBI Taxonomy" id="200618"/>
    <lineage>
        <taxon>Bacteria</taxon>
        <taxon>Bacillati</taxon>
        <taxon>Actinomycetota</taxon>
        <taxon>Actinomycetes</taxon>
        <taxon>Propionibacteriales</taxon>
        <taxon>Nocardioidaceae</taxon>
        <taxon>Nocardioides</taxon>
    </lineage>
</organism>
<proteinExistence type="predicted"/>
<dbReference type="EMBL" id="JACBZM010000001">
    <property type="protein sequence ID" value="NYI44695.1"/>
    <property type="molecule type" value="Genomic_DNA"/>
</dbReference>
<reference evidence="2 3" key="1">
    <citation type="submission" date="2020-07" db="EMBL/GenBank/DDBJ databases">
        <title>Sequencing the genomes of 1000 actinobacteria strains.</title>
        <authorList>
            <person name="Klenk H.-P."/>
        </authorList>
    </citation>
    <scope>NUCLEOTIDE SEQUENCE [LARGE SCALE GENOMIC DNA]</scope>
    <source>
        <strain evidence="2 3">DSM 15131</strain>
    </source>
</reference>
<dbReference type="PANTHER" id="PTHR48079:SF6">
    <property type="entry name" value="NAD(P)-BINDING DOMAIN-CONTAINING PROTEIN-RELATED"/>
    <property type="match status" value="1"/>
</dbReference>
<dbReference type="InterPro" id="IPR001509">
    <property type="entry name" value="Epimerase_deHydtase"/>
</dbReference>
<feature type="domain" description="NAD-dependent epimerase/dehydratase" evidence="1">
    <location>
        <begin position="4"/>
        <end position="211"/>
    </location>
</feature>
<dbReference type="AlphaFoldDB" id="A0A7Y9ZIR5"/>
<protein>
    <submittedName>
        <fullName evidence="2">Nucleoside-diphosphate-sugar epimerase</fullName>
    </submittedName>
</protein>
<sequence length="329" mass="34631">MRLLVLGGTQFLSRAVAADAVRRGHEVVCASRGQSGTVPPGATLVRWDRDQDAPAALTEGGPYDAVVDVARQPSHVRRALAALAASPPSDPHWVFVSTISVYADDADPAGPGAGRLEDPVPDDVDLADEPDAYGGLKVACEQLVLDAAVSAVVVRPGLIVGPGDPSGRFAYWGRRAGDTGELVGPGDPASLVQVIDVRDLAAWIVTLAERRTTGTLDAVGPAMPFADLVGEVAPEATVTWLPDAFLEAEGVEPWTGPGSIPVWLPRPEYDGMLAHDARPALDAGLVVRSVAETARDTRAWLESDPAARIGGITREREADLLARWRARTT</sequence>
<dbReference type="GO" id="GO:0005737">
    <property type="term" value="C:cytoplasm"/>
    <property type="evidence" value="ECO:0007669"/>
    <property type="project" value="TreeGrafter"/>
</dbReference>
<dbReference type="Proteomes" id="UP000562045">
    <property type="component" value="Unassembled WGS sequence"/>
</dbReference>
<comment type="caution">
    <text evidence="2">The sequence shown here is derived from an EMBL/GenBank/DDBJ whole genome shotgun (WGS) entry which is preliminary data.</text>
</comment>
<name>A0A7Y9ZIR5_9ACTN</name>
<dbReference type="InterPro" id="IPR036291">
    <property type="entry name" value="NAD(P)-bd_dom_sf"/>
</dbReference>
<gene>
    <name evidence="2" type="ORF">BJ993_001775</name>
</gene>
<evidence type="ECO:0000313" key="2">
    <source>
        <dbReference type="EMBL" id="NYI44695.1"/>
    </source>
</evidence>
<accession>A0A7Y9ZIR5</accession>
<dbReference type="Pfam" id="PF01370">
    <property type="entry name" value="Epimerase"/>
    <property type="match status" value="1"/>
</dbReference>